<name>A0ABW6RWM3_9NOCA</name>
<evidence type="ECO:0000313" key="4">
    <source>
        <dbReference type="Proteomes" id="UP001601992"/>
    </source>
</evidence>
<evidence type="ECO:0000256" key="1">
    <source>
        <dbReference type="SAM" id="MobiDB-lite"/>
    </source>
</evidence>
<feature type="compositionally biased region" description="Polar residues" evidence="1">
    <location>
        <begin position="8"/>
        <end position="17"/>
    </location>
</feature>
<keyword evidence="2" id="KW-0812">Transmembrane</keyword>
<feature type="transmembrane region" description="Helical" evidence="2">
    <location>
        <begin position="170"/>
        <end position="192"/>
    </location>
</feature>
<dbReference type="Proteomes" id="UP001601992">
    <property type="component" value="Unassembled WGS sequence"/>
</dbReference>
<dbReference type="RefSeq" id="WP_387403447.1">
    <property type="nucleotide sequence ID" value="NZ_JBIAQY010000003.1"/>
</dbReference>
<sequence length="328" mass="34727">MARRKQSADAQGSTAQASGPWPVAEPEEDRWGTAQNRRLPPEPNGQRWDDGTTGRHPVQAPAARADTGQNRRLAPSPEGERWEAAQTRRQAPAEDDGYETGQTRRRAPAADPDEDYYETSSRRRSGRLRVEVPPIVNPYSIVALVAALVGLFPVAIVFGFISFTHPRGRMLALFALVIGAAEATALVGLLALSGVTVPHDLFRIQADSTAVTQTSTAPANTSDVPPVQVTVSTAAPTTSADRTAVAQGEVCTETQAAFIGTASDGGTLLCLKSAGGYRWTGPYTVSTAVYDKGSKCNAASDKSARTADGHALVCEGQGRSAAWALWVE</sequence>
<keyword evidence="2" id="KW-1133">Transmembrane helix</keyword>
<feature type="transmembrane region" description="Helical" evidence="2">
    <location>
        <begin position="139"/>
        <end position="163"/>
    </location>
</feature>
<evidence type="ECO:0000313" key="3">
    <source>
        <dbReference type="EMBL" id="MFF3568425.1"/>
    </source>
</evidence>
<keyword evidence="4" id="KW-1185">Reference proteome</keyword>
<accession>A0ABW6RWM3</accession>
<gene>
    <name evidence="3" type="ORF">ACFYXQ_11700</name>
</gene>
<comment type="caution">
    <text evidence="3">The sequence shown here is derived from an EMBL/GenBank/DDBJ whole genome shotgun (WGS) entry which is preliminary data.</text>
</comment>
<evidence type="ECO:0000256" key="2">
    <source>
        <dbReference type="SAM" id="Phobius"/>
    </source>
</evidence>
<organism evidence="3 4">
    <name type="scientific">Nocardia jiangxiensis</name>
    <dbReference type="NCBI Taxonomy" id="282685"/>
    <lineage>
        <taxon>Bacteria</taxon>
        <taxon>Bacillati</taxon>
        <taxon>Actinomycetota</taxon>
        <taxon>Actinomycetes</taxon>
        <taxon>Mycobacteriales</taxon>
        <taxon>Nocardiaceae</taxon>
        <taxon>Nocardia</taxon>
    </lineage>
</organism>
<dbReference type="EMBL" id="JBIAQY010000003">
    <property type="protein sequence ID" value="MFF3568425.1"/>
    <property type="molecule type" value="Genomic_DNA"/>
</dbReference>
<proteinExistence type="predicted"/>
<feature type="region of interest" description="Disordered" evidence="1">
    <location>
        <begin position="1"/>
        <end position="124"/>
    </location>
</feature>
<reference evidence="3 4" key="1">
    <citation type="submission" date="2024-10" db="EMBL/GenBank/DDBJ databases">
        <title>The Natural Products Discovery Center: Release of the First 8490 Sequenced Strains for Exploring Actinobacteria Biosynthetic Diversity.</title>
        <authorList>
            <person name="Kalkreuter E."/>
            <person name="Kautsar S.A."/>
            <person name="Yang D."/>
            <person name="Bader C.D."/>
            <person name="Teijaro C.N."/>
            <person name="Fluegel L."/>
            <person name="Davis C.M."/>
            <person name="Simpson J.R."/>
            <person name="Lauterbach L."/>
            <person name="Steele A.D."/>
            <person name="Gui C."/>
            <person name="Meng S."/>
            <person name="Li G."/>
            <person name="Viehrig K."/>
            <person name="Ye F."/>
            <person name="Su P."/>
            <person name="Kiefer A.F."/>
            <person name="Nichols A."/>
            <person name="Cepeda A.J."/>
            <person name="Yan W."/>
            <person name="Fan B."/>
            <person name="Jiang Y."/>
            <person name="Adhikari A."/>
            <person name="Zheng C.-J."/>
            <person name="Schuster L."/>
            <person name="Cowan T.M."/>
            <person name="Smanski M.J."/>
            <person name="Chevrette M.G."/>
            <person name="De Carvalho L.P.S."/>
            <person name="Shen B."/>
        </authorList>
    </citation>
    <scope>NUCLEOTIDE SEQUENCE [LARGE SCALE GENOMIC DNA]</scope>
    <source>
        <strain evidence="3 4">NPDC002593</strain>
    </source>
</reference>
<keyword evidence="2" id="KW-0472">Membrane</keyword>
<protein>
    <submittedName>
        <fullName evidence="3">DUF4190 domain-containing protein</fullName>
    </submittedName>
</protein>